<dbReference type="eggNOG" id="ENOG502R5IR">
    <property type="taxonomic scope" value="Eukaryota"/>
</dbReference>
<organism evidence="3">
    <name type="scientific">Oryza brachyantha</name>
    <name type="common">malo sina</name>
    <dbReference type="NCBI Taxonomy" id="4533"/>
    <lineage>
        <taxon>Eukaryota</taxon>
        <taxon>Viridiplantae</taxon>
        <taxon>Streptophyta</taxon>
        <taxon>Embryophyta</taxon>
        <taxon>Tracheophyta</taxon>
        <taxon>Spermatophyta</taxon>
        <taxon>Magnoliopsida</taxon>
        <taxon>Liliopsida</taxon>
        <taxon>Poales</taxon>
        <taxon>Poaceae</taxon>
        <taxon>BOP clade</taxon>
        <taxon>Oryzoideae</taxon>
        <taxon>Oryzeae</taxon>
        <taxon>Oryzinae</taxon>
        <taxon>Oryza</taxon>
    </lineage>
</organism>
<dbReference type="EnsemblPlants" id="OB01G36840.1">
    <property type="protein sequence ID" value="OB01G36840.1"/>
    <property type="gene ID" value="OB01G36840"/>
</dbReference>
<proteinExistence type="predicted"/>
<dbReference type="Gramene" id="OB01G36840.1">
    <property type="protein sequence ID" value="OB01G36840.1"/>
    <property type="gene ID" value="OB01G36840"/>
</dbReference>
<feature type="chain" id="PRO_5003771895" evidence="2">
    <location>
        <begin position="25"/>
        <end position="168"/>
    </location>
</feature>
<evidence type="ECO:0000313" key="3">
    <source>
        <dbReference type="EnsemblPlants" id="OB01G36840.1"/>
    </source>
</evidence>
<protein>
    <submittedName>
        <fullName evidence="3">Uncharacterized protein</fullName>
    </submittedName>
</protein>
<evidence type="ECO:0000313" key="4">
    <source>
        <dbReference type="Proteomes" id="UP000006038"/>
    </source>
</evidence>
<keyword evidence="2" id="KW-0732">Signal</keyword>
<reference evidence="3" key="2">
    <citation type="submission" date="2013-04" db="UniProtKB">
        <authorList>
            <consortium name="EnsemblPlants"/>
        </authorList>
    </citation>
    <scope>IDENTIFICATION</scope>
</reference>
<dbReference type="OMA" id="TQVMVDY"/>
<dbReference type="AlphaFoldDB" id="J3L378"/>
<feature type="region of interest" description="Disordered" evidence="1">
    <location>
        <begin position="58"/>
        <end position="168"/>
    </location>
</feature>
<sequence>MKCSHVAFNLVLMLALPVPLLLEAARPLVTGDQDDENLPVLSTATAEETTQVMVDYLELKGTRSGSEEGSETSPGSSPDAGLHRPARSPPSPQGRYPPQHQQKPSGGAGTGMAGGRRPSAPPAPRGRNPPHWVRSSDWPARSPGPSQEGPWPLEVKRAGRADKLRGTD</sequence>
<evidence type="ECO:0000256" key="1">
    <source>
        <dbReference type="SAM" id="MobiDB-lite"/>
    </source>
</evidence>
<feature type="compositionally biased region" description="Basic and acidic residues" evidence="1">
    <location>
        <begin position="154"/>
        <end position="168"/>
    </location>
</feature>
<name>J3L378_ORYBR</name>
<keyword evidence="4" id="KW-1185">Reference proteome</keyword>
<dbReference type="HOGENOM" id="CLU_1498592_0_0_1"/>
<reference evidence="3" key="1">
    <citation type="journal article" date="2013" name="Nat. Commun.">
        <title>Whole-genome sequencing of Oryza brachyantha reveals mechanisms underlying Oryza genome evolution.</title>
        <authorList>
            <person name="Chen J."/>
            <person name="Huang Q."/>
            <person name="Gao D."/>
            <person name="Wang J."/>
            <person name="Lang Y."/>
            <person name="Liu T."/>
            <person name="Li B."/>
            <person name="Bai Z."/>
            <person name="Luis Goicoechea J."/>
            <person name="Liang C."/>
            <person name="Chen C."/>
            <person name="Zhang W."/>
            <person name="Sun S."/>
            <person name="Liao Y."/>
            <person name="Zhang X."/>
            <person name="Yang L."/>
            <person name="Song C."/>
            <person name="Wang M."/>
            <person name="Shi J."/>
            <person name="Liu G."/>
            <person name="Liu J."/>
            <person name="Zhou H."/>
            <person name="Zhou W."/>
            <person name="Yu Q."/>
            <person name="An N."/>
            <person name="Chen Y."/>
            <person name="Cai Q."/>
            <person name="Wang B."/>
            <person name="Liu B."/>
            <person name="Min J."/>
            <person name="Huang Y."/>
            <person name="Wu H."/>
            <person name="Li Z."/>
            <person name="Zhang Y."/>
            <person name="Yin Y."/>
            <person name="Song W."/>
            <person name="Jiang J."/>
            <person name="Jackson S.A."/>
            <person name="Wing R.A."/>
            <person name="Wang J."/>
            <person name="Chen M."/>
        </authorList>
    </citation>
    <scope>NUCLEOTIDE SEQUENCE [LARGE SCALE GENOMIC DNA]</scope>
    <source>
        <strain evidence="3">cv. IRGC 101232</strain>
    </source>
</reference>
<dbReference type="Proteomes" id="UP000006038">
    <property type="component" value="Chromosome 1"/>
</dbReference>
<feature type="signal peptide" evidence="2">
    <location>
        <begin position="1"/>
        <end position="24"/>
    </location>
</feature>
<accession>J3L378</accession>
<evidence type="ECO:0000256" key="2">
    <source>
        <dbReference type="SAM" id="SignalP"/>
    </source>
</evidence>